<keyword evidence="1" id="KW-0614">Plasmid</keyword>
<evidence type="ECO:0000313" key="1">
    <source>
        <dbReference type="EMBL" id="BAP25577.1"/>
    </source>
</evidence>
<protein>
    <submittedName>
        <fullName evidence="1">Uncharacterized protein</fullName>
    </submittedName>
</protein>
<dbReference type="EMBL" id="AB855771">
    <property type="protein sequence ID" value="BAP25577.1"/>
    <property type="molecule type" value="Genomic_DNA"/>
</dbReference>
<reference evidence="1" key="1">
    <citation type="submission" date="2013-09" db="EMBL/GenBank/DDBJ databases">
        <title>Analysis of type B2 neurotoxin-encoding plasmid in Clostridium botulinum.</title>
        <authorList>
            <person name="Hosomi K."/>
            <person name="Sakaguchi Y."/>
            <person name="Gotoh K."/>
            <person name="Nakamura K."/>
            <person name="Kohda T."/>
            <person name="Mukamoto M."/>
            <person name="Iida T."/>
            <person name="Kozaki S."/>
        </authorList>
    </citation>
    <scope>NUCLEOTIDE SEQUENCE</scope>
    <source>
        <strain evidence="1">111</strain>
        <plasmid evidence="1">pCB111</plasmid>
    </source>
</reference>
<proteinExistence type="predicted"/>
<dbReference type="RefSeq" id="WP_032072330.1">
    <property type="nucleotide sequence ID" value="NZ_CP013684.1"/>
</dbReference>
<accession>A0A077K259</accession>
<dbReference type="AlphaFoldDB" id="A0A077K259"/>
<organism evidence="1">
    <name type="scientific">Clostridium botulinum</name>
    <dbReference type="NCBI Taxonomy" id="1491"/>
    <lineage>
        <taxon>Bacteria</taxon>
        <taxon>Bacillati</taxon>
        <taxon>Bacillota</taxon>
        <taxon>Clostridia</taxon>
        <taxon>Eubacteriales</taxon>
        <taxon>Clostridiaceae</taxon>
        <taxon>Clostridium</taxon>
    </lineage>
</organism>
<geneLocation type="plasmid" evidence="1">
    <name>pCB111</name>
</geneLocation>
<name>A0A077K259_CLOBO</name>
<sequence length="62" mass="7315">MPTISFDRDIVLNKQASDKLLHMLSEKRNDKIEIEDIDVEEKLARGKELLESLLNHKKRKKI</sequence>